<dbReference type="Proteomes" id="UP000239814">
    <property type="component" value="Chromosome"/>
</dbReference>
<accession>A0A2S0KJK2</accession>
<feature type="transmembrane region" description="Helical" evidence="2">
    <location>
        <begin position="20"/>
        <end position="41"/>
    </location>
</feature>
<proteinExistence type="predicted"/>
<protein>
    <submittedName>
        <fullName evidence="3">Uncharacterized protein</fullName>
    </submittedName>
</protein>
<evidence type="ECO:0000313" key="3">
    <source>
        <dbReference type="EMBL" id="AVM01865.1"/>
    </source>
</evidence>
<gene>
    <name evidence="3" type="ORF">C6V83_17970</name>
</gene>
<keyword evidence="4" id="KW-1185">Reference proteome</keyword>
<feature type="coiled-coil region" evidence="1">
    <location>
        <begin position="83"/>
        <end position="128"/>
    </location>
</feature>
<keyword evidence="2" id="KW-0472">Membrane</keyword>
<keyword evidence="1" id="KW-0175">Coiled coil</keyword>
<evidence type="ECO:0000313" key="4">
    <source>
        <dbReference type="Proteomes" id="UP000239814"/>
    </source>
</evidence>
<evidence type="ECO:0000256" key="2">
    <source>
        <dbReference type="SAM" id="Phobius"/>
    </source>
</evidence>
<keyword evidence="2" id="KW-0812">Transmembrane</keyword>
<sequence>MRAALPPGGLMDWDTPPAGVPWPVWLLLMLVGGPAGLSLLFTKTAAALPGALGAAGRWWQTRKTRKLLEMTDPPSARIDDAEIARLTRRYEGLAADAERDREQHRAQIAEVRAEVAELKASLTLANQRMWAAIGYIRVLVDAIRRIDPDHPIPDPPERLRDLI</sequence>
<dbReference type="KEGG" id="git:C6V83_17970"/>
<name>A0A2S0KJK2_9ACTN</name>
<evidence type="ECO:0000256" key="1">
    <source>
        <dbReference type="SAM" id="Coils"/>
    </source>
</evidence>
<organism evidence="3 4">
    <name type="scientific">Gordonia iterans</name>
    <dbReference type="NCBI Taxonomy" id="1004901"/>
    <lineage>
        <taxon>Bacteria</taxon>
        <taxon>Bacillati</taxon>
        <taxon>Actinomycetota</taxon>
        <taxon>Actinomycetes</taxon>
        <taxon>Mycobacteriales</taxon>
        <taxon>Gordoniaceae</taxon>
        <taxon>Gordonia</taxon>
    </lineage>
</organism>
<dbReference type="EMBL" id="CP027433">
    <property type="protein sequence ID" value="AVM01865.1"/>
    <property type="molecule type" value="Genomic_DNA"/>
</dbReference>
<dbReference type="AlphaFoldDB" id="A0A2S0KJK2"/>
<keyword evidence="2" id="KW-1133">Transmembrane helix</keyword>
<reference evidence="3 4" key="1">
    <citation type="submission" date="2018-03" db="EMBL/GenBank/DDBJ databases">
        <title>Characteristics and genome of n-alkane degrading marine bacteria Gordonia iterans isolated from crude oil contaminated in Tae-an, South Korea.</title>
        <authorList>
            <person name="Lee S.-S."/>
            <person name="Kim H."/>
        </authorList>
    </citation>
    <scope>NUCLEOTIDE SEQUENCE [LARGE SCALE GENOMIC DNA]</scope>
    <source>
        <strain evidence="3 4">Co17</strain>
    </source>
</reference>